<dbReference type="EMBL" id="PTQR01000094">
    <property type="protein sequence ID" value="TKX20274.1"/>
    <property type="molecule type" value="Genomic_DNA"/>
</dbReference>
<evidence type="ECO:0000313" key="1">
    <source>
        <dbReference type="EMBL" id="TKX20274.1"/>
    </source>
</evidence>
<accession>A0A4U7AX34</accession>
<proteinExistence type="predicted"/>
<comment type="caution">
    <text evidence="1">The sequence shown here is derived from an EMBL/GenBank/DDBJ whole genome shotgun (WGS) entry which is preliminary data.</text>
</comment>
<gene>
    <name evidence="1" type="ORF">C1H76_7527</name>
</gene>
<evidence type="ECO:0000313" key="2">
    <source>
        <dbReference type="Proteomes" id="UP000308133"/>
    </source>
</evidence>
<dbReference type="PANTHER" id="PTHR40788">
    <property type="entry name" value="CLR5 DOMAIN-CONTAINING PROTEIN-RELATED"/>
    <property type="match status" value="1"/>
</dbReference>
<dbReference type="PANTHER" id="PTHR40788:SF2">
    <property type="entry name" value="CLR5 DOMAIN-CONTAINING PROTEIN"/>
    <property type="match status" value="1"/>
</dbReference>
<reference evidence="1 2" key="1">
    <citation type="submission" date="2018-02" db="EMBL/GenBank/DDBJ databases">
        <title>Draft genome sequences of Elsinoe sp., causing black scab on jojoba.</title>
        <authorList>
            <person name="Stodart B."/>
            <person name="Jeffress S."/>
            <person name="Ash G."/>
            <person name="Arun Chinnappa K."/>
        </authorList>
    </citation>
    <scope>NUCLEOTIDE SEQUENCE [LARGE SCALE GENOMIC DNA]</scope>
    <source>
        <strain evidence="1 2">Hillstone_2</strain>
    </source>
</reference>
<organism evidence="1 2">
    <name type="scientific">Elsinoe australis</name>
    <dbReference type="NCBI Taxonomy" id="40998"/>
    <lineage>
        <taxon>Eukaryota</taxon>
        <taxon>Fungi</taxon>
        <taxon>Dikarya</taxon>
        <taxon>Ascomycota</taxon>
        <taxon>Pezizomycotina</taxon>
        <taxon>Dothideomycetes</taxon>
        <taxon>Dothideomycetidae</taxon>
        <taxon>Myriangiales</taxon>
        <taxon>Elsinoaceae</taxon>
        <taxon>Elsinoe</taxon>
    </lineage>
</organism>
<dbReference type="AlphaFoldDB" id="A0A4U7AX34"/>
<protein>
    <submittedName>
        <fullName evidence="1">Putative mRNA binding protein</fullName>
    </submittedName>
</protein>
<name>A0A4U7AX34_9PEZI</name>
<sequence>MRWKELDPKKFKGSKQELHLWKIRSTLIRVKRPQRVCDIRGDCPPALQGKQLDKDNPPHVPFDCPDKECEVCFQQFFPAAVQMSDEEARESITQLTRSMFEDLEYLRHLASTQARTLASRWRNKSKAKRRELLKEHTTLHPEKWAAVHLLNLHSEDSPDREYLAGIVSKTFTGKEKLIAQLLVDPLHDLIVQNATTKKYRDTWLLPYLDIETLAEDPSRFLNLLCFRLMCAPSEWAGFDDTQLVLSEHLAVVVPAFNKHCVVLKGPDFGTLVPWDAERAHRWEIVGFNKARQLLTAQAAMARLLRSIASAVLPGNGITASVQQSLVQVDWQAQLQVTCHATMIARSQYINQPFSAPPACNPSDILDLVTNRWKSAADDLWLLQTDPAYVQFRFREISSAAYFEHVDAEERWHWYTDELMLNALRRETWWRQLKYECEELMSAYTGLSAPDAIKSGRHNYDLMLYVVQDCCIELLALQIEMLNFGLPFQRGFERNYVLKSDSGPRSKRTQPTVDSRDFFIEDRLFWSLSCIGFDDYRPFTLDPVVNMRVLDDYITKAPRKDVTRLSQQTYDHVSDIAAVDEVRFAIRCERSRCQTFSKEAIKKVMQVPPRTDYMKKIQKVSFSQINMQVSSSLKEVCTSHAWPTGPKNEAWLQGATRSRESLSRFWSKIRAEYASRLTRAGVLDASLSKELEALSADQEENHLVDVEAERQAVLRASVKTRNVSNIAAASDSLWQQDLVFAARGKENEVGAGATPTRKKFRKTTTAEQANQVEDQKLLKTADQISLTKPHSKIPVKKENLRIFTQMFSAGEQSPGRKVAWQHFCNAMADAGFSIQQGSGSSVCFQQGVHGNGAGSIVFHRPHPDPTIDPIMLRVMGKRLRKWFHWDKGSFVERTN</sequence>
<dbReference type="Proteomes" id="UP000308133">
    <property type="component" value="Unassembled WGS sequence"/>
</dbReference>